<dbReference type="SUPFAM" id="SSF48557">
    <property type="entry name" value="L-aspartase-like"/>
    <property type="match status" value="1"/>
</dbReference>
<proteinExistence type="inferred from homology"/>
<dbReference type="Pfam" id="PF00206">
    <property type="entry name" value="Lyase_1"/>
    <property type="match status" value="1"/>
</dbReference>
<dbReference type="PRINTS" id="PR00149">
    <property type="entry name" value="FUMRATELYASE"/>
</dbReference>
<dbReference type="InterPro" id="IPR020557">
    <property type="entry name" value="Fumarate_lyase_CS"/>
</dbReference>
<dbReference type="RefSeq" id="WP_244546037.1">
    <property type="nucleotide sequence ID" value="NZ_FOOA01000014.1"/>
</dbReference>
<comment type="caution">
    <text evidence="3">The sequence shown here is derived from an EMBL/GenBank/DDBJ whole genome shotgun (WGS) entry which is preliminary data.</text>
</comment>
<dbReference type="InterPro" id="IPR000362">
    <property type="entry name" value="Fumarate_lyase_fam"/>
</dbReference>
<evidence type="ECO:0000313" key="4">
    <source>
        <dbReference type="Proteomes" id="UP000531216"/>
    </source>
</evidence>
<organism evidence="3 4">
    <name type="scientific">Aureimonas phyllosphaerae</name>
    <dbReference type="NCBI Taxonomy" id="1166078"/>
    <lineage>
        <taxon>Bacteria</taxon>
        <taxon>Pseudomonadati</taxon>
        <taxon>Pseudomonadota</taxon>
        <taxon>Alphaproteobacteria</taxon>
        <taxon>Hyphomicrobiales</taxon>
        <taxon>Aurantimonadaceae</taxon>
        <taxon>Aureimonas</taxon>
    </lineage>
</organism>
<keyword evidence="3" id="KW-0413">Isomerase</keyword>
<dbReference type="Gene3D" id="1.20.200.10">
    <property type="entry name" value="Fumarase/aspartase (Central domain)"/>
    <property type="match status" value="1"/>
</dbReference>
<keyword evidence="4" id="KW-1185">Reference proteome</keyword>
<name>A0A7W6BWP0_9HYPH</name>
<evidence type="ECO:0000313" key="3">
    <source>
        <dbReference type="EMBL" id="MBB3937760.1"/>
    </source>
</evidence>
<dbReference type="PRINTS" id="PR00145">
    <property type="entry name" value="ARGSUCLYASE"/>
</dbReference>
<feature type="domain" description="Fumarate lyase N-terminal" evidence="2">
    <location>
        <begin position="87"/>
        <end position="284"/>
    </location>
</feature>
<dbReference type="EC" id="5.5.1.2" evidence="3"/>
<dbReference type="AlphaFoldDB" id="A0A7W6BWP0"/>
<evidence type="ECO:0000259" key="2">
    <source>
        <dbReference type="Pfam" id="PF00206"/>
    </source>
</evidence>
<dbReference type="NCBIfam" id="NF004631">
    <property type="entry name" value="PRK05975.1"/>
    <property type="match status" value="1"/>
</dbReference>
<dbReference type="PROSITE" id="PS00163">
    <property type="entry name" value="FUMARATE_LYASES"/>
    <property type="match status" value="1"/>
</dbReference>
<comment type="similarity">
    <text evidence="1">Belongs to the class-II fumarase/aspartase family.</text>
</comment>
<dbReference type="GO" id="GO:0016829">
    <property type="term" value="F:lyase activity"/>
    <property type="evidence" value="ECO:0007669"/>
    <property type="project" value="UniProtKB-ARBA"/>
</dbReference>
<sequence length="342" mass="36147">MTSLLDALTGDPEITALFSPDAEIAALLRVEVALARAQGAIGAIEPADAERIRSVVRDFTPDERALRQGLARDGVVIPELVRQLRAATGEAGRSLHLGATSQDIIDTGLMLRLRALLVILESRTGAVLAEIARLDAEEGGRTLMAQTRMQAALAFTVADKLATWTRPLQGHRKRLHDLARSLPLQLGGPVGNGASFGAAYERLRADMARHLDLRDAAPWHSDRTPILDVAQGLALLTGTLGKIGQDLALLAQTEVGAIKLSGGGGSSAMAHKQNPVGAEVLVALARFNAGLLGTLSQSMVHENERSGAAWTLEWLVLPQMAEATGRALTGATDLLRGARFTG</sequence>
<dbReference type="PANTHER" id="PTHR43172">
    <property type="entry name" value="ADENYLOSUCCINATE LYASE"/>
    <property type="match status" value="1"/>
</dbReference>
<dbReference type="EMBL" id="JACIDO010000011">
    <property type="protein sequence ID" value="MBB3937760.1"/>
    <property type="molecule type" value="Genomic_DNA"/>
</dbReference>
<protein>
    <submittedName>
        <fullName evidence="3">3-carboxy-cis,cis-muconate cycloisomerase</fullName>
        <ecNumber evidence="3">5.5.1.2</ecNumber>
    </submittedName>
</protein>
<accession>A0A7W6BWP0</accession>
<evidence type="ECO:0000256" key="1">
    <source>
        <dbReference type="ARBA" id="ARBA00034772"/>
    </source>
</evidence>
<dbReference type="GO" id="GO:0047472">
    <property type="term" value="F:3-carboxy-cis,cis-muconate cycloisomerase activity"/>
    <property type="evidence" value="ECO:0007669"/>
    <property type="project" value="UniProtKB-EC"/>
</dbReference>
<dbReference type="Proteomes" id="UP000531216">
    <property type="component" value="Unassembled WGS sequence"/>
</dbReference>
<dbReference type="InterPro" id="IPR022761">
    <property type="entry name" value="Fumarate_lyase_N"/>
</dbReference>
<reference evidence="3 4" key="1">
    <citation type="submission" date="2020-08" db="EMBL/GenBank/DDBJ databases">
        <title>Genomic Encyclopedia of Type Strains, Phase IV (KMG-IV): sequencing the most valuable type-strain genomes for metagenomic binning, comparative biology and taxonomic classification.</title>
        <authorList>
            <person name="Goeker M."/>
        </authorList>
    </citation>
    <scope>NUCLEOTIDE SEQUENCE [LARGE SCALE GENOMIC DNA]</scope>
    <source>
        <strain evidence="3 4">DSM 25024</strain>
    </source>
</reference>
<gene>
    <name evidence="3" type="ORF">GGR05_003928</name>
</gene>
<dbReference type="PANTHER" id="PTHR43172:SF2">
    <property type="entry name" value="ADENYLOSUCCINATE LYASE C-TERMINAL DOMAIN-CONTAINING PROTEIN"/>
    <property type="match status" value="1"/>
</dbReference>
<dbReference type="InterPro" id="IPR008948">
    <property type="entry name" value="L-Aspartase-like"/>
</dbReference>